<comment type="caution">
    <text evidence="1">The sequence shown here is derived from an EMBL/GenBank/DDBJ whole genome shotgun (WGS) entry which is preliminary data.</text>
</comment>
<dbReference type="EMBL" id="WBJY01000001">
    <property type="protein sequence ID" value="KAB1650054.1"/>
    <property type="molecule type" value="Genomic_DNA"/>
</dbReference>
<organism evidence="1 2">
    <name type="scientific">Pseudoclavibacter endophyticus</name>
    <dbReference type="NCBI Taxonomy" id="1778590"/>
    <lineage>
        <taxon>Bacteria</taxon>
        <taxon>Bacillati</taxon>
        <taxon>Actinomycetota</taxon>
        <taxon>Actinomycetes</taxon>
        <taxon>Micrococcales</taxon>
        <taxon>Microbacteriaceae</taxon>
        <taxon>Pseudoclavibacter</taxon>
    </lineage>
</organism>
<evidence type="ECO:0000313" key="1">
    <source>
        <dbReference type="EMBL" id="KAB1650054.1"/>
    </source>
</evidence>
<proteinExistence type="predicted"/>
<dbReference type="Proteomes" id="UP000431744">
    <property type="component" value="Unassembled WGS sequence"/>
</dbReference>
<dbReference type="AlphaFoldDB" id="A0A6H9WUA2"/>
<accession>A0A6H9WUA2</accession>
<name>A0A6H9WUA2_9MICO</name>
<keyword evidence="2" id="KW-1185">Reference proteome</keyword>
<sequence length="71" mass="7677">MSLLPPLLLFASWPGPLAVLIALPASSTAPSWCVSDGTSAVTNRAWRRFVAPDFFASFLTTLLLIIEWSNA</sequence>
<dbReference type="OrthoDB" id="1416782at2"/>
<gene>
    <name evidence="1" type="ORF">F8O04_07540</name>
</gene>
<protein>
    <submittedName>
        <fullName evidence="1">Uncharacterized protein</fullName>
    </submittedName>
</protein>
<dbReference type="RefSeq" id="WP_158028638.1">
    <property type="nucleotide sequence ID" value="NZ_BMHG01000001.1"/>
</dbReference>
<evidence type="ECO:0000313" key="2">
    <source>
        <dbReference type="Proteomes" id="UP000431744"/>
    </source>
</evidence>
<reference evidence="1 2" key="1">
    <citation type="submission" date="2019-09" db="EMBL/GenBank/DDBJ databases">
        <title>Phylogeny of genus Pseudoclavibacter and closely related genus.</title>
        <authorList>
            <person name="Li Y."/>
        </authorList>
    </citation>
    <scope>NUCLEOTIDE SEQUENCE [LARGE SCALE GENOMIC DNA]</scope>
    <source>
        <strain evidence="1 2">EGI 60007</strain>
    </source>
</reference>